<dbReference type="PANTHER" id="PTHR43337:SF1">
    <property type="entry name" value="XANTHINE_URACIL PERMEASE C887.17-RELATED"/>
    <property type="match status" value="1"/>
</dbReference>
<evidence type="ECO:0000313" key="10">
    <source>
        <dbReference type="EMBL" id="TEU03314.1"/>
    </source>
</evidence>
<accession>A0A523ZHT6</accession>
<comment type="similarity">
    <text evidence="2 8">Belongs to the nucleobase:cation symporter-2 (NCS2) (TC 2.A.40) family. Azg-like subfamily.</text>
</comment>
<dbReference type="GO" id="GO:0005886">
    <property type="term" value="C:plasma membrane"/>
    <property type="evidence" value="ECO:0007669"/>
    <property type="project" value="UniProtKB-SubCell"/>
</dbReference>
<feature type="transmembrane region" description="Helical" evidence="9">
    <location>
        <begin position="52"/>
        <end position="71"/>
    </location>
</feature>
<evidence type="ECO:0000256" key="4">
    <source>
        <dbReference type="ARBA" id="ARBA00022475"/>
    </source>
</evidence>
<keyword evidence="5 8" id="KW-0812">Transmembrane</keyword>
<feature type="transmembrane region" description="Helical" evidence="9">
    <location>
        <begin position="423"/>
        <end position="440"/>
    </location>
</feature>
<evidence type="ECO:0000256" key="7">
    <source>
        <dbReference type="ARBA" id="ARBA00023136"/>
    </source>
</evidence>
<feature type="transmembrane region" description="Helical" evidence="9">
    <location>
        <begin position="78"/>
        <end position="98"/>
    </location>
</feature>
<dbReference type="InterPro" id="IPR045018">
    <property type="entry name" value="Azg-like"/>
</dbReference>
<evidence type="ECO:0000313" key="11">
    <source>
        <dbReference type="Proteomes" id="UP000316674"/>
    </source>
</evidence>
<evidence type="ECO:0000256" key="5">
    <source>
        <dbReference type="ARBA" id="ARBA00022692"/>
    </source>
</evidence>
<feature type="transmembrane region" description="Helical" evidence="9">
    <location>
        <begin position="136"/>
        <end position="154"/>
    </location>
</feature>
<comment type="caution">
    <text evidence="10">The sequence shown here is derived from an EMBL/GenBank/DDBJ whole genome shotgun (WGS) entry which is preliminary data.</text>
</comment>
<evidence type="ECO:0000256" key="1">
    <source>
        <dbReference type="ARBA" id="ARBA00004651"/>
    </source>
</evidence>
<dbReference type="Proteomes" id="UP000316674">
    <property type="component" value="Unassembled WGS sequence"/>
</dbReference>
<reference evidence="10 11" key="1">
    <citation type="submission" date="2019-03" db="EMBL/GenBank/DDBJ databases">
        <title>Metabolic potential of uncultured bacteria and archaea associated with petroleum seepage in deep-sea sediments.</title>
        <authorList>
            <person name="Dong X."/>
            <person name="Hubert C."/>
        </authorList>
    </citation>
    <scope>NUCLEOTIDE SEQUENCE [LARGE SCALE GENOMIC DNA]</scope>
    <source>
        <strain evidence="10">E26_bin6</strain>
    </source>
</reference>
<keyword evidence="6 8" id="KW-1133">Transmembrane helix</keyword>
<evidence type="ECO:0000256" key="2">
    <source>
        <dbReference type="ARBA" id="ARBA00005697"/>
    </source>
</evidence>
<feature type="transmembrane region" description="Helical" evidence="9">
    <location>
        <begin position="104"/>
        <end position="124"/>
    </location>
</feature>
<feature type="transmembrane region" description="Helical" evidence="9">
    <location>
        <begin position="320"/>
        <end position="339"/>
    </location>
</feature>
<gene>
    <name evidence="10" type="ORF">E3I16_01010</name>
</gene>
<sequence>MQELINRFFKLEENKTSIRTEMLGGLTTFMTMSYIIFVQPAILSAAGMDKGAVMFATCVSSALATLLMGLLAKYPIALAPAMGHNIFFAVIVCGTMGYSWQVALGAVFISGSIFIILSVLKVWGSLIASVPDSLKHAIAVGIGLLIALIGLEYGGLVVDTPGVLLGLGELTSKPVALVLFGVAVTAALMALRVHGAILIGILATALLGIPLGVVEYQGIVAAPPSVLPTLFKLDILGALQTGLVTIIFIFFFLDLFDTMGTLIGVSEPAGFLKKGKLPRANQAMLSDAIGTVGGALLGTSTVTSYIESATGISQGAKTGLANIFTSFLFLIALFFGPLAGMIGGEYAYKGLTLHPVVAPPLIIVGYLMMKCVTRINWEDLTEAIPAFLTIIIMPLTVSITEGIAFGFISYSLLKLVTGRGREVHWIIYLFSVLFIFRYLIK</sequence>
<feature type="transmembrane region" description="Helical" evidence="9">
    <location>
        <begin position="351"/>
        <end position="372"/>
    </location>
</feature>
<protein>
    <submittedName>
        <fullName evidence="10">NCS2 family permease</fullName>
    </submittedName>
</protein>
<evidence type="ECO:0000256" key="6">
    <source>
        <dbReference type="ARBA" id="ARBA00022989"/>
    </source>
</evidence>
<organism evidence="10 11">
    <name type="scientific">Aerophobetes bacterium</name>
    <dbReference type="NCBI Taxonomy" id="2030807"/>
    <lineage>
        <taxon>Bacteria</taxon>
        <taxon>Candidatus Aerophobota</taxon>
    </lineage>
</organism>
<dbReference type="PIRSF" id="PIRSF005353">
    <property type="entry name" value="PbuG"/>
    <property type="match status" value="1"/>
</dbReference>
<dbReference type="Pfam" id="PF00860">
    <property type="entry name" value="Xan_ur_permease"/>
    <property type="match status" value="1"/>
</dbReference>
<feature type="transmembrane region" description="Helical" evidence="9">
    <location>
        <begin position="196"/>
        <end position="213"/>
    </location>
</feature>
<dbReference type="PANTHER" id="PTHR43337">
    <property type="entry name" value="XANTHINE/URACIL PERMEASE C887.17-RELATED"/>
    <property type="match status" value="1"/>
</dbReference>
<feature type="transmembrane region" description="Helical" evidence="9">
    <location>
        <begin position="174"/>
        <end position="191"/>
    </location>
</feature>
<feature type="transmembrane region" description="Helical" evidence="9">
    <location>
        <begin position="384"/>
        <end position="411"/>
    </location>
</feature>
<evidence type="ECO:0000256" key="8">
    <source>
        <dbReference type="PIRNR" id="PIRNR005353"/>
    </source>
</evidence>
<keyword evidence="3 8" id="KW-0813">Transport</keyword>
<dbReference type="GO" id="GO:0005345">
    <property type="term" value="F:purine nucleobase transmembrane transporter activity"/>
    <property type="evidence" value="ECO:0007669"/>
    <property type="project" value="TreeGrafter"/>
</dbReference>
<dbReference type="AlphaFoldDB" id="A0A523ZHT6"/>
<feature type="transmembrane region" description="Helical" evidence="9">
    <location>
        <begin position="21"/>
        <end position="46"/>
    </location>
</feature>
<keyword evidence="4 8" id="KW-1003">Cell membrane</keyword>
<comment type="subcellular location">
    <subcellularLocation>
        <location evidence="1 8">Cell membrane</location>
        <topology evidence="1 8">Multi-pass membrane protein</topology>
    </subcellularLocation>
</comment>
<evidence type="ECO:0000256" key="9">
    <source>
        <dbReference type="SAM" id="Phobius"/>
    </source>
</evidence>
<dbReference type="InterPro" id="IPR026033">
    <property type="entry name" value="Azg-like_bact_archaea"/>
</dbReference>
<dbReference type="InterPro" id="IPR006043">
    <property type="entry name" value="NCS2"/>
</dbReference>
<keyword evidence="7 8" id="KW-0472">Membrane</keyword>
<feature type="transmembrane region" description="Helical" evidence="9">
    <location>
        <begin position="233"/>
        <end position="253"/>
    </location>
</feature>
<dbReference type="EMBL" id="SOHY01000062">
    <property type="protein sequence ID" value="TEU03314.1"/>
    <property type="molecule type" value="Genomic_DNA"/>
</dbReference>
<name>A0A523ZHT6_UNCAE</name>
<evidence type="ECO:0000256" key="3">
    <source>
        <dbReference type="ARBA" id="ARBA00022448"/>
    </source>
</evidence>
<proteinExistence type="inferred from homology"/>